<evidence type="ECO:0000313" key="3">
    <source>
        <dbReference type="Proteomes" id="UP000215214"/>
    </source>
</evidence>
<proteinExistence type="predicted"/>
<feature type="domain" description="Carrier" evidence="1">
    <location>
        <begin position="1"/>
        <end position="42"/>
    </location>
</feature>
<dbReference type="KEGG" id="tje:TJEJU_0034"/>
<gene>
    <name evidence="2" type="ORF">TJEJU_0034</name>
</gene>
<name>A0A238U5S6_9FLAO</name>
<dbReference type="PROSITE" id="PS50075">
    <property type="entry name" value="CARRIER"/>
    <property type="match status" value="1"/>
</dbReference>
<evidence type="ECO:0000259" key="1">
    <source>
        <dbReference type="PROSITE" id="PS50075"/>
    </source>
</evidence>
<dbReference type="OrthoDB" id="883085at2"/>
<dbReference type="EMBL" id="LT899436">
    <property type="protein sequence ID" value="SNR13844.1"/>
    <property type="molecule type" value="Genomic_DNA"/>
</dbReference>
<dbReference type="Proteomes" id="UP000215214">
    <property type="component" value="Chromosome TJEJU"/>
</dbReference>
<dbReference type="InterPro" id="IPR036736">
    <property type="entry name" value="ACP-like_sf"/>
</dbReference>
<dbReference type="SUPFAM" id="SSF47336">
    <property type="entry name" value="ACP-like"/>
    <property type="match status" value="1"/>
</dbReference>
<accession>A0A238U5S6</accession>
<organism evidence="2 3">
    <name type="scientific">Tenacibaculum jejuense</name>
    <dbReference type="NCBI Taxonomy" id="584609"/>
    <lineage>
        <taxon>Bacteria</taxon>
        <taxon>Pseudomonadati</taxon>
        <taxon>Bacteroidota</taxon>
        <taxon>Flavobacteriia</taxon>
        <taxon>Flavobacteriales</taxon>
        <taxon>Flavobacteriaceae</taxon>
        <taxon>Tenacibaculum</taxon>
    </lineage>
</organism>
<dbReference type="RefSeq" id="WP_095068719.1">
    <property type="nucleotide sequence ID" value="NZ_LT899436.1"/>
</dbReference>
<reference evidence="2 3" key="1">
    <citation type="submission" date="2017-07" db="EMBL/GenBank/DDBJ databases">
        <authorList>
            <person name="Sun Z.S."/>
            <person name="Albrecht U."/>
            <person name="Echele G."/>
            <person name="Lee C.C."/>
        </authorList>
    </citation>
    <scope>NUCLEOTIDE SEQUENCE [LARGE SCALE GENOMIC DNA]</scope>
    <source>
        <strain evidence="3">type strain: KCTC 22618</strain>
    </source>
</reference>
<keyword evidence="3" id="KW-1185">Reference proteome</keyword>
<sequence length="195" mass="22411">MGLDSVELIVSIEKTFKIDIPDQECEQIYTVQDLINAVTKRVLHQNNTRKELLFTRIQNAILKTTSSTTTIHFKTPIIDVFKLDHLAFQWKDLERSLQLTLPELVPLDFNDKLDTHVKVLGLKIFKRKSPVTKGNIEQLIDWIISLNYRKIIDLTEPISAYDIQRVVIGIVSDSVGLPVNEIELHHVMTRDLGID</sequence>
<protein>
    <submittedName>
        <fullName evidence="2">Acyl carrier protein</fullName>
    </submittedName>
</protein>
<dbReference type="InterPro" id="IPR009081">
    <property type="entry name" value="PP-bd_ACP"/>
</dbReference>
<dbReference type="Gene3D" id="1.10.1200.10">
    <property type="entry name" value="ACP-like"/>
    <property type="match status" value="1"/>
</dbReference>
<dbReference type="AlphaFoldDB" id="A0A238U5S6"/>
<evidence type="ECO:0000313" key="2">
    <source>
        <dbReference type="EMBL" id="SNR13844.1"/>
    </source>
</evidence>